<keyword evidence="8" id="KW-0479">Metal-binding</keyword>
<feature type="compositionally biased region" description="Basic and acidic residues" evidence="10">
    <location>
        <begin position="92"/>
        <end position="103"/>
    </location>
</feature>
<dbReference type="Proteomes" id="UP000499080">
    <property type="component" value="Unassembled WGS sequence"/>
</dbReference>
<feature type="coiled-coil region" evidence="9">
    <location>
        <begin position="52"/>
        <end position="86"/>
    </location>
</feature>
<evidence type="ECO:0000256" key="3">
    <source>
        <dbReference type="ARBA" id="ARBA00022695"/>
    </source>
</evidence>
<keyword evidence="8" id="KW-0863">Zinc-finger</keyword>
<evidence type="ECO:0000256" key="7">
    <source>
        <dbReference type="ARBA" id="ARBA00022918"/>
    </source>
</evidence>
<dbReference type="GO" id="GO:0015074">
    <property type="term" value="P:DNA integration"/>
    <property type="evidence" value="ECO:0007669"/>
    <property type="project" value="InterPro"/>
</dbReference>
<dbReference type="Gene3D" id="3.10.10.10">
    <property type="entry name" value="HIV Type 1 Reverse Transcriptase, subunit A, domain 1"/>
    <property type="match status" value="1"/>
</dbReference>
<keyword evidence="4" id="KW-0540">Nuclease</keyword>
<keyword evidence="6" id="KW-0378">Hydrolase</keyword>
<dbReference type="PANTHER" id="PTHR37984:SF5">
    <property type="entry name" value="PROTEIN NYNRIN-LIKE"/>
    <property type="match status" value="1"/>
</dbReference>
<dbReference type="PROSITE" id="PS50158">
    <property type="entry name" value="ZF_CCHC"/>
    <property type="match status" value="1"/>
</dbReference>
<feature type="compositionally biased region" description="Basic and acidic residues" evidence="10">
    <location>
        <begin position="355"/>
        <end position="366"/>
    </location>
</feature>
<feature type="region of interest" description="Disordered" evidence="10">
    <location>
        <begin position="355"/>
        <end position="376"/>
    </location>
</feature>
<evidence type="ECO:0000259" key="13">
    <source>
        <dbReference type="PROSITE" id="PS50994"/>
    </source>
</evidence>
<keyword evidence="8" id="KW-0862">Zinc</keyword>
<dbReference type="Pfam" id="PF00665">
    <property type="entry name" value="rve"/>
    <property type="match status" value="1"/>
</dbReference>
<dbReference type="PROSITE" id="PS50994">
    <property type="entry name" value="INTEGRASE"/>
    <property type="match status" value="1"/>
</dbReference>
<dbReference type="PROSITE" id="PS00141">
    <property type="entry name" value="ASP_PROTEASE"/>
    <property type="match status" value="1"/>
</dbReference>
<evidence type="ECO:0000256" key="5">
    <source>
        <dbReference type="ARBA" id="ARBA00022759"/>
    </source>
</evidence>
<dbReference type="FunFam" id="1.10.340.70:FF:000001">
    <property type="entry name" value="Retrovirus-related Pol polyprotein from transposon gypsy-like Protein"/>
    <property type="match status" value="1"/>
</dbReference>
<dbReference type="InterPro" id="IPR041588">
    <property type="entry name" value="Integrase_H2C2"/>
</dbReference>
<keyword evidence="9" id="KW-0175">Coiled coil</keyword>
<dbReference type="InterPro" id="IPR036397">
    <property type="entry name" value="RNaseH_sf"/>
</dbReference>
<dbReference type="FunFam" id="3.10.20.370:FF:000001">
    <property type="entry name" value="Retrovirus-related Pol polyprotein from transposon 17.6-like protein"/>
    <property type="match status" value="1"/>
</dbReference>
<dbReference type="CDD" id="cd09274">
    <property type="entry name" value="RNase_HI_RT_Ty3"/>
    <property type="match status" value="1"/>
</dbReference>
<dbReference type="Gene3D" id="3.30.420.10">
    <property type="entry name" value="Ribonuclease H-like superfamily/Ribonuclease H"/>
    <property type="match status" value="1"/>
</dbReference>
<dbReference type="GO" id="GO:0003676">
    <property type="term" value="F:nucleic acid binding"/>
    <property type="evidence" value="ECO:0007669"/>
    <property type="project" value="InterPro"/>
</dbReference>
<name>A0A4Y2DJE3_ARAVE</name>
<dbReference type="GO" id="GO:0004190">
    <property type="term" value="F:aspartic-type endopeptidase activity"/>
    <property type="evidence" value="ECO:0007669"/>
    <property type="project" value="InterPro"/>
</dbReference>
<dbReference type="EC" id="2.7.7.49" evidence="1"/>
<dbReference type="InterPro" id="IPR036875">
    <property type="entry name" value="Znf_CCHC_sf"/>
</dbReference>
<keyword evidence="15" id="KW-1185">Reference proteome</keyword>
<dbReference type="FunFam" id="3.30.420.10:FF:000032">
    <property type="entry name" value="Retrovirus-related Pol polyprotein from transposon 297-like Protein"/>
    <property type="match status" value="1"/>
</dbReference>
<dbReference type="GO" id="GO:0003964">
    <property type="term" value="F:RNA-directed DNA polymerase activity"/>
    <property type="evidence" value="ECO:0007669"/>
    <property type="project" value="UniProtKB-KW"/>
</dbReference>
<dbReference type="FunFam" id="3.30.70.270:FF:000023">
    <property type="entry name" value="Pol"/>
    <property type="match status" value="1"/>
</dbReference>
<dbReference type="EMBL" id="BGPR01089847">
    <property type="protein sequence ID" value="GBM16920.1"/>
    <property type="molecule type" value="Genomic_DNA"/>
</dbReference>
<evidence type="ECO:0000313" key="15">
    <source>
        <dbReference type="Proteomes" id="UP000499080"/>
    </source>
</evidence>
<dbReference type="InterPro" id="IPR050951">
    <property type="entry name" value="Retrovirus_Pol_polyprotein"/>
</dbReference>
<dbReference type="GO" id="GO:0006508">
    <property type="term" value="P:proteolysis"/>
    <property type="evidence" value="ECO:0007669"/>
    <property type="project" value="InterPro"/>
</dbReference>
<gene>
    <name evidence="14" type="primary">pol_636</name>
    <name evidence="14" type="ORF">AVEN_122692_1</name>
</gene>
<keyword evidence="3" id="KW-0548">Nucleotidyltransferase</keyword>
<dbReference type="Pfam" id="PF00078">
    <property type="entry name" value="RVT_1"/>
    <property type="match status" value="1"/>
</dbReference>
<evidence type="ECO:0000256" key="2">
    <source>
        <dbReference type="ARBA" id="ARBA00022679"/>
    </source>
</evidence>
<dbReference type="GO" id="GO:0004519">
    <property type="term" value="F:endonuclease activity"/>
    <property type="evidence" value="ECO:0007669"/>
    <property type="project" value="UniProtKB-KW"/>
</dbReference>
<dbReference type="SUPFAM" id="SSF56672">
    <property type="entry name" value="DNA/RNA polymerases"/>
    <property type="match status" value="1"/>
</dbReference>
<protein>
    <recommendedName>
        <fullName evidence="1">RNA-directed DNA polymerase</fullName>
        <ecNumber evidence="1">2.7.7.49</ecNumber>
    </recommendedName>
</protein>
<keyword evidence="5" id="KW-0255">Endonuclease</keyword>
<dbReference type="CDD" id="cd01647">
    <property type="entry name" value="RT_LTR"/>
    <property type="match status" value="1"/>
</dbReference>
<dbReference type="PROSITE" id="PS50878">
    <property type="entry name" value="RT_POL"/>
    <property type="match status" value="1"/>
</dbReference>
<evidence type="ECO:0000256" key="8">
    <source>
        <dbReference type="PROSITE-ProRule" id="PRU00047"/>
    </source>
</evidence>
<dbReference type="SUPFAM" id="SSF53098">
    <property type="entry name" value="Ribonuclease H-like"/>
    <property type="match status" value="1"/>
</dbReference>
<evidence type="ECO:0000313" key="14">
    <source>
        <dbReference type="EMBL" id="GBM16920.1"/>
    </source>
</evidence>
<dbReference type="SUPFAM" id="SSF57756">
    <property type="entry name" value="Retrovirus zinc finger-like domains"/>
    <property type="match status" value="1"/>
</dbReference>
<keyword evidence="2" id="KW-0808">Transferase</keyword>
<dbReference type="GO" id="GO:0008270">
    <property type="term" value="F:zinc ion binding"/>
    <property type="evidence" value="ECO:0007669"/>
    <property type="project" value="UniProtKB-KW"/>
</dbReference>
<feature type="region of interest" description="Disordered" evidence="10">
    <location>
        <begin position="523"/>
        <end position="593"/>
    </location>
</feature>
<dbReference type="GO" id="GO:0042575">
    <property type="term" value="C:DNA polymerase complex"/>
    <property type="evidence" value="ECO:0007669"/>
    <property type="project" value="UniProtKB-ARBA"/>
</dbReference>
<dbReference type="InterPro" id="IPR041373">
    <property type="entry name" value="RT_RNaseH"/>
</dbReference>
<evidence type="ECO:0000259" key="11">
    <source>
        <dbReference type="PROSITE" id="PS50158"/>
    </source>
</evidence>
<dbReference type="InterPro" id="IPR012337">
    <property type="entry name" value="RNaseH-like_sf"/>
</dbReference>
<feature type="compositionally biased region" description="Basic and acidic residues" evidence="10">
    <location>
        <begin position="545"/>
        <end position="559"/>
    </location>
</feature>
<reference evidence="14 15" key="1">
    <citation type="journal article" date="2019" name="Sci. Rep.">
        <title>Orb-weaving spider Araneus ventricosus genome elucidates the spidroin gene catalogue.</title>
        <authorList>
            <person name="Kono N."/>
            <person name="Nakamura H."/>
            <person name="Ohtoshi R."/>
            <person name="Moran D.A.P."/>
            <person name="Shinohara A."/>
            <person name="Yoshida Y."/>
            <person name="Fujiwara M."/>
            <person name="Mori M."/>
            <person name="Tomita M."/>
            <person name="Arakawa K."/>
        </authorList>
    </citation>
    <scope>NUCLEOTIDE SEQUENCE [LARGE SCALE GENOMIC DNA]</scope>
</reference>
<evidence type="ECO:0000256" key="9">
    <source>
        <dbReference type="SAM" id="Coils"/>
    </source>
</evidence>
<sequence length="1502" mass="172624">MFKNVKKEDIVMVLTELGETVNIDMKMGDLKQKLLTNKEYLEDAQFVKDFLISTVENRKKEEENRKQQEKMREEEIQREERRIEREHELELARIRTTRNDENRSPPPSVTSNGDGDISLDKLIKGVEILTVPVPRKAESWNLFFDSLERAYKHKKVPEEFQAEILLKLLGDKASNVLVYIKEEDLKDYAKVKALILKEFEPTPQACLENFRKAKRNSGETHIQFVSRLTSTWEYYCKLRKVEDYESLKELIISDKLFQALDNDTASHICLKQGEKWLRPQELAKECDIYFGAKQKSFDEPRNDLRRTFSSEKYVPPHQRREISRRDNGILKRKECFVCGSLLHLARECPDKRKRNEFVPKQNDKTIHKNSNKNRSANQEAVVAKVDSSHLQSESVQNLVTPLKKINIYIHSKEIEAIIDSGTQISIVHSSLIPDLQDQEGSKILLTPAFGGQIEAKICRVSIYYKNSGNNLFNNVDTLIAVTDKLNVPCLITPGIYELLVHSADISHFFDDEINSEQKTLTLHSQAKRRETDSSYPQQSSEGGGNEEKLEQPIEMRRSDVSPSTRMNPDISESLENADDVTSSTGATRLREEQRSCPSLKEAFLQCKAKKGNYSFIDGLLHHSDKILGQPVTQLVLPQNRRQQVLKLAHESVFGAHMGMRKTKERIRYSFYWPGLSQDVEIFCKTCKECQLRSPEKKTDRIPITPVSRPDLPFQVINVDIIGPIEPPSARKYKYVLCLMDQHSRWPEAVPLRSLTAKSTCDALLEVFMRTGIPNVIASDQGTNFISKLTQEFHKRLGSSPKFSCPGYPASNGLVERYNKVLKQMLHHVIRTDPSNWDKHIPYLLFAYREVPNCTTGVSPFQLMYGRQARGPLAVLKSSWSGEVPLPTNISQSAVDYLQELKLKMEQAAEQVKIFSERKQQTYADYFNRKTTSKSFMPGDQVYLLIPDSSNKLYARWTGPGEIIKHIPPHSYLVKLPDGRKKQIHVNKIRKFQMRVNTVGVIFENEEEFGEIALPEKDYLLPSQKLEMDSEVDLDHLNELQKEKIKELLKKHQGLFTGKLKKAKVEGHKIQLIPNMERKKPYIYRIPEALKGKVDEQIRELLDAGLIEESDSDIAHPVVCVYKKDGSVRLCVDYRTLNAVTKPDDFPMENAVDLMYDIGKANIITTLDLLKGYWAIPMEEHSKDYTSFKTHRAQYRFNVLPFGLKNAAATFQRVMNNSLKEFSEFARAYIDDIAIYSADIGTHLKHLDCVFRKLDELGFTVNTKKCSFVKNQIKYLGHIIGSGRHLPDPDKVKVIRELEAPRTKTQLRSLLGLMNYYRDYIPKYADIAHPLTELTKKRAPEIFEWKEIHQTAFQDLKDKLSKTPELYTPTLEKPFIIHSDASQVGIGACLSQECDGKQYPICYASQKLTPAQQHWPTIEREAYAIVWSLKKFEPWIFGSPIKVISDHNPLTFVVKNASQSSKLQRWTLALQKYDLHIEHCPGGKLVNADALSRLPVLYTNEND</sequence>
<evidence type="ECO:0000259" key="12">
    <source>
        <dbReference type="PROSITE" id="PS50878"/>
    </source>
</evidence>
<evidence type="ECO:0000256" key="4">
    <source>
        <dbReference type="ARBA" id="ARBA00022722"/>
    </source>
</evidence>
<accession>A0A4Y2DJE3</accession>
<evidence type="ECO:0000256" key="10">
    <source>
        <dbReference type="SAM" id="MobiDB-lite"/>
    </source>
</evidence>
<keyword evidence="7" id="KW-0695">RNA-directed DNA polymerase</keyword>
<dbReference type="OrthoDB" id="6430750at2759"/>
<feature type="domain" description="Integrase catalytic" evidence="13">
    <location>
        <begin position="708"/>
        <end position="867"/>
    </location>
</feature>
<dbReference type="InterPro" id="IPR043502">
    <property type="entry name" value="DNA/RNA_pol_sf"/>
</dbReference>
<dbReference type="Pfam" id="PF17921">
    <property type="entry name" value="Integrase_H2C2"/>
    <property type="match status" value="1"/>
</dbReference>
<organism evidence="14 15">
    <name type="scientific">Araneus ventricosus</name>
    <name type="common">Orbweaver spider</name>
    <name type="synonym">Epeira ventricosa</name>
    <dbReference type="NCBI Taxonomy" id="182803"/>
    <lineage>
        <taxon>Eukaryota</taxon>
        <taxon>Metazoa</taxon>
        <taxon>Ecdysozoa</taxon>
        <taxon>Arthropoda</taxon>
        <taxon>Chelicerata</taxon>
        <taxon>Arachnida</taxon>
        <taxon>Araneae</taxon>
        <taxon>Araneomorphae</taxon>
        <taxon>Entelegynae</taxon>
        <taxon>Araneoidea</taxon>
        <taxon>Araneidae</taxon>
        <taxon>Araneus</taxon>
    </lineage>
</organism>
<dbReference type="InterPro" id="IPR001878">
    <property type="entry name" value="Znf_CCHC"/>
</dbReference>
<dbReference type="Gene3D" id="3.10.20.370">
    <property type="match status" value="1"/>
</dbReference>
<comment type="caution">
    <text evidence="14">The sequence shown here is derived from an EMBL/GenBank/DDBJ whole genome shotgun (WGS) entry which is preliminary data.</text>
</comment>
<dbReference type="InterPro" id="IPR001584">
    <property type="entry name" value="Integrase_cat-core"/>
</dbReference>
<dbReference type="Gene3D" id="3.30.70.270">
    <property type="match status" value="2"/>
</dbReference>
<dbReference type="PANTHER" id="PTHR37984">
    <property type="entry name" value="PROTEIN CBG26694"/>
    <property type="match status" value="1"/>
</dbReference>
<evidence type="ECO:0000256" key="6">
    <source>
        <dbReference type="ARBA" id="ARBA00022801"/>
    </source>
</evidence>
<feature type="region of interest" description="Disordered" evidence="10">
    <location>
        <begin position="92"/>
        <end position="116"/>
    </location>
</feature>
<feature type="domain" description="Reverse transcriptase" evidence="12">
    <location>
        <begin position="1101"/>
        <end position="1279"/>
    </location>
</feature>
<dbReference type="InterPro" id="IPR043128">
    <property type="entry name" value="Rev_trsase/Diguanyl_cyclase"/>
</dbReference>
<dbReference type="InterPro" id="IPR001969">
    <property type="entry name" value="Aspartic_peptidase_AS"/>
</dbReference>
<dbReference type="Pfam" id="PF17917">
    <property type="entry name" value="RT_RNaseH"/>
    <property type="match status" value="1"/>
</dbReference>
<dbReference type="Gene3D" id="1.10.340.70">
    <property type="match status" value="1"/>
</dbReference>
<dbReference type="InterPro" id="IPR000477">
    <property type="entry name" value="RT_dom"/>
</dbReference>
<feature type="domain" description="CCHC-type" evidence="11">
    <location>
        <begin position="335"/>
        <end position="350"/>
    </location>
</feature>
<proteinExistence type="predicted"/>
<evidence type="ECO:0000256" key="1">
    <source>
        <dbReference type="ARBA" id="ARBA00012493"/>
    </source>
</evidence>